<name>A0A542YS31_9MICO</name>
<accession>A0A542YS31</accession>
<evidence type="ECO:0000256" key="1">
    <source>
        <dbReference type="ARBA" id="ARBA00022679"/>
    </source>
</evidence>
<keyword evidence="5" id="KW-1185">Reference proteome</keyword>
<dbReference type="InterPro" id="IPR045078">
    <property type="entry name" value="TST/MPST-like"/>
</dbReference>
<dbReference type="PANTHER" id="PTHR11364">
    <property type="entry name" value="THIOSULFATE SULFERTANSFERASE"/>
    <property type="match status" value="1"/>
</dbReference>
<dbReference type="RefSeq" id="WP_211350590.1">
    <property type="nucleotide sequence ID" value="NZ_BAAAIK010000002.1"/>
</dbReference>
<dbReference type="EMBL" id="VFOP01000001">
    <property type="protein sequence ID" value="TQL50913.1"/>
    <property type="molecule type" value="Genomic_DNA"/>
</dbReference>
<evidence type="ECO:0000256" key="2">
    <source>
        <dbReference type="ARBA" id="ARBA00022737"/>
    </source>
</evidence>
<dbReference type="GO" id="GO:0004792">
    <property type="term" value="F:thiosulfate-cyanide sulfurtransferase activity"/>
    <property type="evidence" value="ECO:0007669"/>
    <property type="project" value="InterPro"/>
</dbReference>
<protein>
    <submittedName>
        <fullName evidence="4">Thiosulfate/3-mercaptopyruvate sulfurtransferase</fullName>
    </submittedName>
</protein>
<dbReference type="InterPro" id="IPR001307">
    <property type="entry name" value="Thiosulphate_STrfase_CS"/>
</dbReference>
<sequence>MSDLLIEPAELNELLRNGDPDTPLLVLDVRWALGRDRAANEAEYLAGHIPGAVFLDLDSALSGQVKEGGAGGRHPMPTLAEATRAFRAAGISDEHEIVVYDAADSVAAARAWWLLTYFGKDEVRVLNGGYAGWVRTGHETTTDVPEVSPGDIVLTPGGRRLLDADGVEHYLDRHQVVDARMPERFRGEQEPVDPVAGHIPGAINIPALRNVDADGRFLPPDDLELRFTALGIQGDKRTAVYCGSGVQACHMALAMEIAEVGHYDPAVYIGSWSDWITDPDRPVETGP</sequence>
<reference evidence="4 5" key="1">
    <citation type="submission" date="2019-06" db="EMBL/GenBank/DDBJ databases">
        <title>Sequencing the genomes of 1000 actinobacteria strains.</title>
        <authorList>
            <person name="Klenk H.-P."/>
        </authorList>
    </citation>
    <scope>NUCLEOTIDE SEQUENCE [LARGE SCALE GENOMIC DNA]</scope>
    <source>
        <strain evidence="4 5">DSM 12335</strain>
    </source>
</reference>
<keyword evidence="1 4" id="KW-0808">Transferase</keyword>
<dbReference type="InterPro" id="IPR001763">
    <property type="entry name" value="Rhodanese-like_dom"/>
</dbReference>
<dbReference type="PROSITE" id="PS50206">
    <property type="entry name" value="RHODANESE_3"/>
    <property type="match status" value="2"/>
</dbReference>
<comment type="caution">
    <text evidence="4">The sequence shown here is derived from an EMBL/GenBank/DDBJ whole genome shotgun (WGS) entry which is preliminary data.</text>
</comment>
<dbReference type="Gene3D" id="3.40.250.10">
    <property type="entry name" value="Rhodanese-like domain"/>
    <property type="match status" value="2"/>
</dbReference>
<dbReference type="Pfam" id="PF00581">
    <property type="entry name" value="Rhodanese"/>
    <property type="match status" value="2"/>
</dbReference>
<feature type="domain" description="Rhodanese" evidence="3">
    <location>
        <begin position="170"/>
        <end position="284"/>
    </location>
</feature>
<gene>
    <name evidence="4" type="ORF">FB467_2033</name>
</gene>
<dbReference type="SUPFAM" id="SSF52821">
    <property type="entry name" value="Rhodanese/Cell cycle control phosphatase"/>
    <property type="match status" value="2"/>
</dbReference>
<keyword evidence="2" id="KW-0677">Repeat</keyword>
<dbReference type="AlphaFoldDB" id="A0A542YS31"/>
<dbReference type="SMART" id="SM00450">
    <property type="entry name" value="RHOD"/>
    <property type="match status" value="2"/>
</dbReference>
<keyword evidence="4" id="KW-0670">Pyruvate</keyword>
<dbReference type="PROSITE" id="PS00380">
    <property type="entry name" value="RHODANESE_1"/>
    <property type="match status" value="1"/>
</dbReference>
<proteinExistence type="predicted"/>
<organism evidence="4 5">
    <name type="scientific">Ornithinicoccus hortensis</name>
    <dbReference type="NCBI Taxonomy" id="82346"/>
    <lineage>
        <taxon>Bacteria</taxon>
        <taxon>Bacillati</taxon>
        <taxon>Actinomycetota</taxon>
        <taxon>Actinomycetes</taxon>
        <taxon>Micrococcales</taxon>
        <taxon>Intrasporangiaceae</taxon>
        <taxon>Ornithinicoccus</taxon>
    </lineage>
</organism>
<dbReference type="CDD" id="cd01449">
    <property type="entry name" value="TST_Repeat_2"/>
    <property type="match status" value="1"/>
</dbReference>
<dbReference type="Proteomes" id="UP000319516">
    <property type="component" value="Unassembled WGS sequence"/>
</dbReference>
<dbReference type="CDD" id="cd01448">
    <property type="entry name" value="TST_Repeat_1"/>
    <property type="match status" value="1"/>
</dbReference>
<evidence type="ECO:0000313" key="5">
    <source>
        <dbReference type="Proteomes" id="UP000319516"/>
    </source>
</evidence>
<feature type="domain" description="Rhodanese" evidence="3">
    <location>
        <begin position="24"/>
        <end position="142"/>
    </location>
</feature>
<dbReference type="InterPro" id="IPR036873">
    <property type="entry name" value="Rhodanese-like_dom_sf"/>
</dbReference>
<evidence type="ECO:0000313" key="4">
    <source>
        <dbReference type="EMBL" id="TQL50913.1"/>
    </source>
</evidence>
<evidence type="ECO:0000259" key="3">
    <source>
        <dbReference type="PROSITE" id="PS50206"/>
    </source>
</evidence>
<dbReference type="PANTHER" id="PTHR11364:SF27">
    <property type="entry name" value="SULFURTRANSFERASE"/>
    <property type="match status" value="1"/>
</dbReference>